<dbReference type="PANTHER" id="PTHR43531:SF11">
    <property type="entry name" value="METHYL-ACCEPTING CHEMOTAXIS PROTEIN 3"/>
    <property type="match status" value="1"/>
</dbReference>
<reference evidence="7 8" key="1">
    <citation type="submission" date="2017-09" db="EMBL/GenBank/DDBJ databases">
        <title>Reassesment of A. cryaerophilus.</title>
        <authorList>
            <person name="Perez-Cataluna A."/>
            <person name="Collado L."/>
            <person name="Salgado O."/>
            <person name="Lefinanco V."/>
            <person name="Figueras M.J."/>
        </authorList>
    </citation>
    <scope>NUCLEOTIDE SEQUENCE [LARGE SCALE GENOMIC DNA]</scope>
    <source>
        <strain evidence="7 8">LMG 9861</strain>
    </source>
</reference>
<dbReference type="EMBL" id="NXGJ01000007">
    <property type="protein sequence ID" value="PRM87717.1"/>
    <property type="molecule type" value="Genomic_DNA"/>
</dbReference>
<evidence type="ECO:0000256" key="1">
    <source>
        <dbReference type="ARBA" id="ARBA00022500"/>
    </source>
</evidence>
<dbReference type="GO" id="GO:0004888">
    <property type="term" value="F:transmembrane signaling receptor activity"/>
    <property type="evidence" value="ECO:0007669"/>
    <property type="project" value="TreeGrafter"/>
</dbReference>
<dbReference type="Gene3D" id="6.10.340.10">
    <property type="match status" value="1"/>
</dbReference>
<dbReference type="Proteomes" id="UP000239065">
    <property type="component" value="Unassembled WGS sequence"/>
</dbReference>
<protein>
    <submittedName>
        <fullName evidence="7">Methyl-accepting chemotaxis protein</fullName>
    </submittedName>
</protein>
<comment type="caution">
    <text evidence="7">The sequence shown here is derived from an EMBL/GenBank/DDBJ whole genome shotgun (WGS) entry which is preliminary data.</text>
</comment>
<proteinExistence type="inferred from homology"/>
<dbReference type="SUPFAM" id="SSF58104">
    <property type="entry name" value="Methyl-accepting chemotaxis protein (MCP) signaling domain"/>
    <property type="match status" value="1"/>
</dbReference>
<evidence type="ECO:0000256" key="4">
    <source>
        <dbReference type="SAM" id="Coils"/>
    </source>
</evidence>
<feature type="domain" description="Methyl-accepting transducer" evidence="6">
    <location>
        <begin position="358"/>
        <end position="587"/>
    </location>
</feature>
<dbReference type="GO" id="GO:0005886">
    <property type="term" value="C:plasma membrane"/>
    <property type="evidence" value="ECO:0007669"/>
    <property type="project" value="TreeGrafter"/>
</dbReference>
<evidence type="ECO:0000313" key="7">
    <source>
        <dbReference type="EMBL" id="PRM87717.1"/>
    </source>
</evidence>
<evidence type="ECO:0000256" key="2">
    <source>
        <dbReference type="ARBA" id="ARBA00029447"/>
    </source>
</evidence>
<dbReference type="InterPro" id="IPR004089">
    <property type="entry name" value="MCPsignal_dom"/>
</dbReference>
<feature type="transmembrane region" description="Helical" evidence="5">
    <location>
        <begin position="181"/>
        <end position="200"/>
    </location>
</feature>
<accession>A0A2S9SMA3</accession>
<dbReference type="Gene3D" id="1.10.287.950">
    <property type="entry name" value="Methyl-accepting chemotaxis protein"/>
    <property type="match status" value="1"/>
</dbReference>
<dbReference type="AlphaFoldDB" id="A0A2S9SMA3"/>
<feature type="coiled-coil region" evidence="4">
    <location>
        <begin position="292"/>
        <end position="319"/>
    </location>
</feature>
<dbReference type="GO" id="GO:0006935">
    <property type="term" value="P:chemotaxis"/>
    <property type="evidence" value="ECO:0007669"/>
    <property type="project" value="UniProtKB-KW"/>
</dbReference>
<sequence>MLDFITKKISSKIIVALFLLMFISSSIIVYSTTTKVTKDSIANAKENLEMLNASIFQTLRNTMNTGDPALIQKAEDEAREIKGVKNLTVAKSKELMELYSVDTPFTNDPQILKSFESKENQIIQKNDENGHTIRMIKPMIATPECMACHANQNVGDVIGVMDLTFSLEETDKRIQSLLKEISFTSAVLGLLTIILIFFIVRKATNSIEILKEGFSNLLHSNDTNITLKVKSNDEIGDVATLFNSYMDKVRDGLKQDEIVIEEANDVIEKTANGFFVYKVHNTASNHHVEDLKNKLNVMIEKTKDTLDNINEALRQYAESKYDYVLKDDAIFGNLGSLASGINLVGNNTSELLAIVMNTGNSLKDSTQTLSDTSLELKSSSSKQAASLEETAAALEEITATIQANTQSTIKMSKLAHELSISAQKGQELANQTAKSMDDINKEVSSINEAIEVIDQIAFQTNILSLNAAVEAATAGEAGKGFAVVAQEVRNLANRSAQAAKEIKDIVEKASEKANNGKSIATNMIDGYSELNNSISNTLVTIENVATASKEQESGILQINDAINSLDASTQKNAQVAEQISNMATSIAYTSNYLVTASSRTSFIKDSLDKVDNVDLVYDTALLKTNLLKKKDEVYSKLGDYKNFNVVDDNSIKDWLNSNDNVSKISDKKLLENIKLLDITFYKNLQDLVISNSNGDKPEILNTKASTVEKCTTEIFKSLDDMKFNKKDSKTKKA</sequence>
<dbReference type="Pfam" id="PF00015">
    <property type="entry name" value="MCPsignal"/>
    <property type="match status" value="1"/>
</dbReference>
<organism evidence="7 8">
    <name type="scientific">Aliarcobacter cryaerophilus</name>
    <dbReference type="NCBI Taxonomy" id="28198"/>
    <lineage>
        <taxon>Bacteria</taxon>
        <taxon>Pseudomonadati</taxon>
        <taxon>Campylobacterota</taxon>
        <taxon>Epsilonproteobacteria</taxon>
        <taxon>Campylobacterales</taxon>
        <taxon>Arcobacteraceae</taxon>
        <taxon>Aliarcobacter</taxon>
    </lineage>
</organism>
<keyword evidence="4" id="KW-0175">Coiled coil</keyword>
<keyword evidence="5" id="KW-0812">Transmembrane</keyword>
<dbReference type="RefSeq" id="WP_105909328.1">
    <property type="nucleotide sequence ID" value="NZ_NXGJ01000007.1"/>
</dbReference>
<keyword evidence="1" id="KW-0145">Chemotaxis</keyword>
<keyword evidence="3" id="KW-0807">Transducer</keyword>
<dbReference type="PROSITE" id="PS50111">
    <property type="entry name" value="CHEMOTAXIS_TRANSDUC_2"/>
    <property type="match status" value="1"/>
</dbReference>
<gene>
    <name evidence="7" type="ORF">CJ669_07090</name>
</gene>
<keyword evidence="5" id="KW-0472">Membrane</keyword>
<evidence type="ECO:0000256" key="3">
    <source>
        <dbReference type="PROSITE-ProRule" id="PRU00284"/>
    </source>
</evidence>
<evidence type="ECO:0000256" key="5">
    <source>
        <dbReference type="SAM" id="Phobius"/>
    </source>
</evidence>
<dbReference type="GO" id="GO:0007165">
    <property type="term" value="P:signal transduction"/>
    <property type="evidence" value="ECO:0007669"/>
    <property type="project" value="UniProtKB-KW"/>
</dbReference>
<dbReference type="CDD" id="cd11386">
    <property type="entry name" value="MCP_signal"/>
    <property type="match status" value="1"/>
</dbReference>
<name>A0A2S9SMA3_9BACT</name>
<evidence type="ECO:0000259" key="6">
    <source>
        <dbReference type="PROSITE" id="PS50111"/>
    </source>
</evidence>
<dbReference type="Gene3D" id="3.30.450.290">
    <property type="match status" value="1"/>
</dbReference>
<comment type="similarity">
    <text evidence="2">Belongs to the methyl-accepting chemotaxis (MCP) protein family.</text>
</comment>
<feature type="transmembrane region" description="Helical" evidence="5">
    <location>
        <begin position="12"/>
        <end position="30"/>
    </location>
</feature>
<keyword evidence="5" id="KW-1133">Transmembrane helix</keyword>
<evidence type="ECO:0000313" key="8">
    <source>
        <dbReference type="Proteomes" id="UP000239065"/>
    </source>
</evidence>
<dbReference type="PANTHER" id="PTHR43531">
    <property type="entry name" value="PROTEIN ICFG"/>
    <property type="match status" value="1"/>
</dbReference>
<dbReference type="InterPro" id="IPR051310">
    <property type="entry name" value="MCP_chemotaxis"/>
</dbReference>
<dbReference type="SMART" id="SM00283">
    <property type="entry name" value="MA"/>
    <property type="match status" value="1"/>
</dbReference>